<feature type="signal peptide" evidence="1">
    <location>
        <begin position="1"/>
        <end position="17"/>
    </location>
</feature>
<dbReference type="Proteomes" id="UP001500298">
    <property type="component" value="Unassembled WGS sequence"/>
</dbReference>
<evidence type="ECO:0000313" key="4">
    <source>
        <dbReference type="Proteomes" id="UP001500298"/>
    </source>
</evidence>
<dbReference type="EMBL" id="BAABJX010000042">
    <property type="protein sequence ID" value="GAA4840763.1"/>
    <property type="molecule type" value="Genomic_DNA"/>
</dbReference>
<evidence type="ECO:0000256" key="1">
    <source>
        <dbReference type="SAM" id="SignalP"/>
    </source>
</evidence>
<sequence length="296" mass="33623">MKNLWLLFCILPSLVSAQEVLFSELPPALHQQYELSAMDSRDDTLYIMSENCATVFKYYPDTETLTILPLTLSDQEYDIEGIALYQQYLFFSNEASNTIHLLDLHTGKELPLDVDSSFGPCQDFKRGKGIEGLEIDEKRGILYALRESNFWFSEASLYCFQIEWKNGQCTLSLLADHEEFLLQLPDGERYTDMALMPNSNELYLFRSKRGTYGMDILPLAQINGLPTQEELSRADFRQHNFSAAINTQGEKGYNTNVEGIAPIGDILYLISDNVFGEGDCGEEGSKPVFGKIFNFQ</sequence>
<organism evidence="3 4">
    <name type="scientific">Algivirga pacifica</name>
    <dbReference type="NCBI Taxonomy" id="1162670"/>
    <lineage>
        <taxon>Bacteria</taxon>
        <taxon>Pseudomonadati</taxon>
        <taxon>Bacteroidota</taxon>
        <taxon>Cytophagia</taxon>
        <taxon>Cytophagales</taxon>
        <taxon>Flammeovirgaceae</taxon>
        <taxon>Algivirga</taxon>
    </lineage>
</organism>
<proteinExistence type="predicted"/>
<evidence type="ECO:0000313" key="3">
    <source>
        <dbReference type="EMBL" id="GAA4840763.1"/>
    </source>
</evidence>
<dbReference type="SUPFAM" id="SSF63825">
    <property type="entry name" value="YWTD domain"/>
    <property type="match status" value="1"/>
</dbReference>
<dbReference type="InterPro" id="IPR027372">
    <property type="entry name" value="Phytase-like_dom"/>
</dbReference>
<gene>
    <name evidence="3" type="ORF">GCM10023331_27200</name>
</gene>
<evidence type="ECO:0000259" key="2">
    <source>
        <dbReference type="Pfam" id="PF13449"/>
    </source>
</evidence>
<protein>
    <recommendedName>
        <fullName evidence="2">Phytase-like domain-containing protein</fullName>
    </recommendedName>
</protein>
<name>A0ABP9DK81_9BACT</name>
<reference evidence="4" key="1">
    <citation type="journal article" date="2019" name="Int. J. Syst. Evol. Microbiol.">
        <title>The Global Catalogue of Microorganisms (GCM) 10K type strain sequencing project: providing services to taxonomists for standard genome sequencing and annotation.</title>
        <authorList>
            <consortium name="The Broad Institute Genomics Platform"/>
            <consortium name="The Broad Institute Genome Sequencing Center for Infectious Disease"/>
            <person name="Wu L."/>
            <person name="Ma J."/>
        </authorList>
    </citation>
    <scope>NUCLEOTIDE SEQUENCE [LARGE SCALE GENOMIC DNA]</scope>
    <source>
        <strain evidence="4">JCM 18326</strain>
    </source>
</reference>
<keyword evidence="4" id="KW-1185">Reference proteome</keyword>
<comment type="caution">
    <text evidence="3">The sequence shown here is derived from an EMBL/GenBank/DDBJ whole genome shotgun (WGS) entry which is preliminary data.</text>
</comment>
<keyword evidence="1" id="KW-0732">Signal</keyword>
<dbReference type="Pfam" id="PF13449">
    <property type="entry name" value="Phytase-like"/>
    <property type="match status" value="1"/>
</dbReference>
<feature type="domain" description="Phytase-like" evidence="2">
    <location>
        <begin position="73"/>
        <end position="273"/>
    </location>
</feature>
<dbReference type="RefSeq" id="WP_345372685.1">
    <property type="nucleotide sequence ID" value="NZ_BAABJX010000042.1"/>
</dbReference>
<feature type="chain" id="PRO_5047477343" description="Phytase-like domain-containing protein" evidence="1">
    <location>
        <begin position="18"/>
        <end position="296"/>
    </location>
</feature>
<accession>A0ABP9DK81</accession>